<dbReference type="Pfam" id="PF02683">
    <property type="entry name" value="DsbD_TM"/>
    <property type="match status" value="1"/>
</dbReference>
<dbReference type="InterPro" id="IPR051790">
    <property type="entry name" value="Cytochrome_c-biogenesis_DsbD"/>
</dbReference>
<keyword evidence="4 6" id="KW-1133">Transmembrane helix</keyword>
<reference evidence="8 9" key="1">
    <citation type="submission" date="2020-07" db="EMBL/GenBank/DDBJ databases">
        <title>Sequencing the genomes of 1000 actinobacteria strains.</title>
        <authorList>
            <person name="Klenk H.-P."/>
        </authorList>
    </citation>
    <scope>NUCLEOTIDE SEQUENCE [LARGE SCALE GENOMIC DNA]</scope>
    <source>
        <strain evidence="8 9">DSM 23819</strain>
    </source>
</reference>
<feature type="transmembrane region" description="Helical" evidence="6">
    <location>
        <begin position="53"/>
        <end position="82"/>
    </location>
</feature>
<evidence type="ECO:0000256" key="3">
    <source>
        <dbReference type="ARBA" id="ARBA00022692"/>
    </source>
</evidence>
<dbReference type="GO" id="GO:0016020">
    <property type="term" value="C:membrane"/>
    <property type="evidence" value="ECO:0007669"/>
    <property type="project" value="UniProtKB-SubCell"/>
</dbReference>
<feature type="transmembrane region" description="Helical" evidence="6">
    <location>
        <begin position="204"/>
        <end position="221"/>
    </location>
</feature>
<evidence type="ECO:0000256" key="2">
    <source>
        <dbReference type="ARBA" id="ARBA00006143"/>
    </source>
</evidence>
<comment type="subcellular location">
    <subcellularLocation>
        <location evidence="1">Membrane</location>
        <topology evidence="1">Multi-pass membrane protein</topology>
    </subcellularLocation>
</comment>
<evidence type="ECO:0000313" key="8">
    <source>
        <dbReference type="EMBL" id="NYG58880.1"/>
    </source>
</evidence>
<dbReference type="InterPro" id="IPR003834">
    <property type="entry name" value="Cyt_c_assmbl_TM_dom"/>
</dbReference>
<dbReference type="Proteomes" id="UP000540656">
    <property type="component" value="Unassembled WGS sequence"/>
</dbReference>
<dbReference type="PANTHER" id="PTHR31272">
    <property type="entry name" value="CYTOCHROME C-TYPE BIOGENESIS PROTEIN HI_1454-RELATED"/>
    <property type="match status" value="1"/>
</dbReference>
<dbReference type="PANTHER" id="PTHR31272:SF4">
    <property type="entry name" value="CYTOCHROME C-TYPE BIOGENESIS PROTEIN HI_1454-RELATED"/>
    <property type="match status" value="1"/>
</dbReference>
<keyword evidence="9" id="KW-1185">Reference proteome</keyword>
<evidence type="ECO:0000259" key="7">
    <source>
        <dbReference type="Pfam" id="PF02683"/>
    </source>
</evidence>
<evidence type="ECO:0000256" key="5">
    <source>
        <dbReference type="ARBA" id="ARBA00023136"/>
    </source>
</evidence>
<dbReference type="EMBL" id="JACCAA010000001">
    <property type="protein sequence ID" value="NYG58880.1"/>
    <property type="molecule type" value="Genomic_DNA"/>
</dbReference>
<organism evidence="8 9">
    <name type="scientific">Nocardioides daedukensis</name>
    <dbReference type="NCBI Taxonomy" id="634462"/>
    <lineage>
        <taxon>Bacteria</taxon>
        <taxon>Bacillati</taxon>
        <taxon>Actinomycetota</taxon>
        <taxon>Actinomycetes</taxon>
        <taxon>Propionibacteriales</taxon>
        <taxon>Nocardioidaceae</taxon>
        <taxon>Nocardioides</taxon>
    </lineage>
</organism>
<evidence type="ECO:0000256" key="4">
    <source>
        <dbReference type="ARBA" id="ARBA00022989"/>
    </source>
</evidence>
<sequence>MSGSLAIALPVALLAGLVSFFSPCVIPLLPGYLSYATGLSGADLEDAHRGRMLAGSVLFVLGFASVFVALGALSGAFGSALVEHRRTITIVMGALVIVLGLAFAGLLPFMQRDIRVHKVPAVGLGAAPFLGFLFGLGWTPCIGPTLGAILTLGINEATVARSAVLAGVYALGLGIPFILAGLAYRRALGAFAFVRRHQAWVTRLGGLMLVVIGLLLVTGWWDWAVNWIQVHLISGYEVSV</sequence>
<evidence type="ECO:0000313" key="9">
    <source>
        <dbReference type="Proteomes" id="UP000540656"/>
    </source>
</evidence>
<feature type="transmembrane region" description="Helical" evidence="6">
    <location>
        <begin position="88"/>
        <end position="109"/>
    </location>
</feature>
<dbReference type="AlphaFoldDB" id="A0A7Y9S3R5"/>
<comment type="caution">
    <text evidence="8">The sequence shown here is derived from an EMBL/GenBank/DDBJ whole genome shotgun (WGS) entry which is preliminary data.</text>
</comment>
<accession>A0A7Y9S3R5</accession>
<proteinExistence type="inferred from homology"/>
<evidence type="ECO:0000256" key="6">
    <source>
        <dbReference type="SAM" id="Phobius"/>
    </source>
</evidence>
<gene>
    <name evidence="8" type="ORF">BJ980_001803</name>
</gene>
<keyword evidence="5 6" id="KW-0472">Membrane</keyword>
<protein>
    <submittedName>
        <fullName evidence="8">Cytochrome c-type biogenesis protein</fullName>
    </submittedName>
</protein>
<dbReference type="GO" id="GO:0017004">
    <property type="term" value="P:cytochrome complex assembly"/>
    <property type="evidence" value="ECO:0007669"/>
    <property type="project" value="InterPro"/>
</dbReference>
<comment type="similarity">
    <text evidence="2">Belongs to the DsbD family.</text>
</comment>
<keyword evidence="3 6" id="KW-0812">Transmembrane</keyword>
<feature type="transmembrane region" description="Helical" evidence="6">
    <location>
        <begin position="159"/>
        <end position="184"/>
    </location>
</feature>
<feature type="transmembrane region" description="Helical" evidence="6">
    <location>
        <begin position="6"/>
        <end position="33"/>
    </location>
</feature>
<evidence type="ECO:0000256" key="1">
    <source>
        <dbReference type="ARBA" id="ARBA00004141"/>
    </source>
</evidence>
<feature type="domain" description="Cytochrome C biogenesis protein transmembrane" evidence="7">
    <location>
        <begin position="7"/>
        <end position="189"/>
    </location>
</feature>
<name>A0A7Y9S3R5_9ACTN</name>